<protein>
    <submittedName>
        <fullName evidence="1">Uncharacterized protein</fullName>
    </submittedName>
</protein>
<evidence type="ECO:0000313" key="2">
    <source>
        <dbReference type="Proteomes" id="UP000095751"/>
    </source>
</evidence>
<accession>A0A1E7FPW9</accession>
<name>A0A1E7FPW9_9STRA</name>
<evidence type="ECO:0000313" key="1">
    <source>
        <dbReference type="EMBL" id="OEU20201.1"/>
    </source>
</evidence>
<dbReference type="AlphaFoldDB" id="A0A1E7FPW9"/>
<reference evidence="1 2" key="1">
    <citation type="submission" date="2016-09" db="EMBL/GenBank/DDBJ databases">
        <title>Extensive genetic diversity and differential bi-allelic expression allows diatom success in the polar Southern Ocean.</title>
        <authorList>
            <consortium name="DOE Joint Genome Institute"/>
            <person name="Mock T."/>
            <person name="Otillar R.P."/>
            <person name="Strauss J."/>
            <person name="Dupont C."/>
            <person name="Frickenhaus S."/>
            <person name="Maumus F."/>
            <person name="Mcmullan M."/>
            <person name="Sanges R."/>
            <person name="Schmutz J."/>
            <person name="Toseland A."/>
            <person name="Valas R."/>
            <person name="Veluchamy A."/>
            <person name="Ward B.J."/>
            <person name="Allen A."/>
            <person name="Barry K."/>
            <person name="Falciatore A."/>
            <person name="Ferrante M."/>
            <person name="Fortunato A.E."/>
            <person name="Gloeckner G."/>
            <person name="Gruber A."/>
            <person name="Hipkin R."/>
            <person name="Janech M."/>
            <person name="Kroth P."/>
            <person name="Leese F."/>
            <person name="Lindquist E."/>
            <person name="Lyon B.R."/>
            <person name="Martin J."/>
            <person name="Mayer C."/>
            <person name="Parker M."/>
            <person name="Quesneville H."/>
            <person name="Raymond J."/>
            <person name="Uhlig C."/>
            <person name="Valentin K.U."/>
            <person name="Worden A.Z."/>
            <person name="Armbrust E.V."/>
            <person name="Bowler C."/>
            <person name="Green B."/>
            <person name="Moulton V."/>
            <person name="Van Oosterhout C."/>
            <person name="Grigoriev I."/>
        </authorList>
    </citation>
    <scope>NUCLEOTIDE SEQUENCE [LARGE SCALE GENOMIC DNA]</scope>
    <source>
        <strain evidence="1 2">CCMP1102</strain>
    </source>
</reference>
<gene>
    <name evidence="1" type="ORF">FRACYDRAFT_236271</name>
</gene>
<sequence length="186" mass="20978">MSSLVQISYLRGALARRGGITALSTLYRDDVSCYECYPISPHTTPAEHSIGSFTGRPPIKVTRSYSYAKPEPTFTYLGLINDYNGVDVNQCKEYIEINASNYIDRDFTLHGLNDGFKLPTPDKPLSPMPYDSIAKVFDTSNSTVEGSAANKDLEKKALLFSPWRTDVYLCYLLSRYWLLHLLSKKI</sequence>
<dbReference type="OrthoDB" id="774847at2759"/>
<dbReference type="KEGG" id="fcy:FRACYDRAFT_236271"/>
<dbReference type="InParanoid" id="A0A1E7FPW9"/>
<dbReference type="Proteomes" id="UP000095751">
    <property type="component" value="Unassembled WGS sequence"/>
</dbReference>
<organism evidence="1 2">
    <name type="scientific">Fragilariopsis cylindrus CCMP1102</name>
    <dbReference type="NCBI Taxonomy" id="635003"/>
    <lineage>
        <taxon>Eukaryota</taxon>
        <taxon>Sar</taxon>
        <taxon>Stramenopiles</taxon>
        <taxon>Ochrophyta</taxon>
        <taxon>Bacillariophyta</taxon>
        <taxon>Bacillariophyceae</taxon>
        <taxon>Bacillariophycidae</taxon>
        <taxon>Bacillariales</taxon>
        <taxon>Bacillariaceae</taxon>
        <taxon>Fragilariopsis</taxon>
    </lineage>
</organism>
<proteinExistence type="predicted"/>
<dbReference type="EMBL" id="KV784355">
    <property type="protein sequence ID" value="OEU20201.1"/>
    <property type="molecule type" value="Genomic_DNA"/>
</dbReference>
<keyword evidence="2" id="KW-1185">Reference proteome</keyword>